<gene>
    <name evidence="2" type="ORF">C7387_2305</name>
</gene>
<evidence type="ECO:0000313" key="2">
    <source>
        <dbReference type="EMBL" id="RKR65560.1"/>
    </source>
</evidence>
<organism evidence="2 3">
    <name type="scientific">Yokenella regensburgei</name>
    <dbReference type="NCBI Taxonomy" id="158877"/>
    <lineage>
        <taxon>Bacteria</taxon>
        <taxon>Pseudomonadati</taxon>
        <taxon>Pseudomonadota</taxon>
        <taxon>Gammaproteobacteria</taxon>
        <taxon>Enterobacterales</taxon>
        <taxon>Enterobacteriaceae</taxon>
        <taxon>Yokenella</taxon>
    </lineage>
</organism>
<keyword evidence="1" id="KW-0812">Transmembrane</keyword>
<accession>A0ABX9S418</accession>
<evidence type="ECO:0000256" key="1">
    <source>
        <dbReference type="SAM" id="Phobius"/>
    </source>
</evidence>
<dbReference type="EMBL" id="RBIZ01000003">
    <property type="protein sequence ID" value="RKR65560.1"/>
    <property type="molecule type" value="Genomic_DNA"/>
</dbReference>
<proteinExistence type="predicted"/>
<comment type="caution">
    <text evidence="2">The sequence shown here is derived from an EMBL/GenBank/DDBJ whole genome shotgun (WGS) entry which is preliminary data.</text>
</comment>
<feature type="transmembrane region" description="Helical" evidence="1">
    <location>
        <begin position="33"/>
        <end position="49"/>
    </location>
</feature>
<name>A0ABX9S418_9ENTR</name>
<keyword evidence="1" id="KW-0472">Membrane</keyword>
<reference evidence="2 3" key="1">
    <citation type="submission" date="2018-10" db="EMBL/GenBank/DDBJ databases">
        <title>Genomic Encyclopedia of Type Strains, Phase IV (KMG-IV): sequencing the most valuable type-strain genomes for metagenomic binning, comparative biology and taxonomic classification.</title>
        <authorList>
            <person name="Goeker M."/>
        </authorList>
    </citation>
    <scope>NUCLEOTIDE SEQUENCE [LARGE SCALE GENOMIC DNA]</scope>
    <source>
        <strain evidence="2 3">DSM 5079</strain>
    </source>
</reference>
<evidence type="ECO:0000313" key="3">
    <source>
        <dbReference type="Proteomes" id="UP000267341"/>
    </source>
</evidence>
<dbReference type="Proteomes" id="UP000267341">
    <property type="component" value="Unassembled WGS sequence"/>
</dbReference>
<protein>
    <submittedName>
        <fullName evidence="2">Uncharacterized protein</fullName>
    </submittedName>
</protein>
<keyword evidence="3" id="KW-1185">Reference proteome</keyword>
<keyword evidence="1" id="KW-1133">Transmembrane helix</keyword>
<sequence length="53" mass="6090">MITVFLIFYAFMGGMTAEYVHTKGKSMVLSDKLILASLIAAFIWPWYVWGSKR</sequence>